<protein>
    <recommendedName>
        <fullName evidence="5">Secreted protein</fullName>
    </recommendedName>
</protein>
<proteinExistence type="predicted"/>
<evidence type="ECO:0000256" key="1">
    <source>
        <dbReference type="SAM" id="MobiDB-lite"/>
    </source>
</evidence>
<feature type="region of interest" description="Disordered" evidence="1">
    <location>
        <begin position="27"/>
        <end position="52"/>
    </location>
</feature>
<sequence>MRRRILPIALAAGVAVSALPAQQSAGAASTDSARVDASSSGPAETLGNGCRRVYPGNSPSSGAYAPVRICVSGTSFLVTGWVYDRKSDKRRACASLKYERKSHAGWKKQTVYIGCANGKGKRKKIHWDHASARKPMVAACTANMNGRSCTRYL</sequence>
<feature type="chain" id="PRO_5046255711" description="Secreted protein" evidence="2">
    <location>
        <begin position="28"/>
        <end position="153"/>
    </location>
</feature>
<feature type="signal peptide" evidence="2">
    <location>
        <begin position="1"/>
        <end position="27"/>
    </location>
</feature>
<dbReference type="Proteomes" id="UP001501509">
    <property type="component" value="Unassembled WGS sequence"/>
</dbReference>
<gene>
    <name evidence="3" type="ORF">GCM10010411_87750</name>
</gene>
<name>A0ABN3QUP0_9ACTN</name>
<accession>A0ABN3QUP0</accession>
<keyword evidence="4" id="KW-1185">Reference proteome</keyword>
<feature type="compositionally biased region" description="Polar residues" evidence="1">
    <location>
        <begin position="27"/>
        <end position="42"/>
    </location>
</feature>
<keyword evidence="2" id="KW-0732">Signal</keyword>
<evidence type="ECO:0000256" key="2">
    <source>
        <dbReference type="SAM" id="SignalP"/>
    </source>
</evidence>
<reference evidence="3 4" key="1">
    <citation type="journal article" date="2019" name="Int. J. Syst. Evol. Microbiol.">
        <title>The Global Catalogue of Microorganisms (GCM) 10K type strain sequencing project: providing services to taxonomists for standard genome sequencing and annotation.</title>
        <authorList>
            <consortium name="The Broad Institute Genomics Platform"/>
            <consortium name="The Broad Institute Genome Sequencing Center for Infectious Disease"/>
            <person name="Wu L."/>
            <person name="Ma J."/>
        </authorList>
    </citation>
    <scope>NUCLEOTIDE SEQUENCE [LARGE SCALE GENOMIC DNA]</scope>
    <source>
        <strain evidence="3 4">JCM 6833</strain>
    </source>
</reference>
<dbReference type="EMBL" id="BAAATD010000019">
    <property type="protein sequence ID" value="GAA2635260.1"/>
    <property type="molecule type" value="Genomic_DNA"/>
</dbReference>
<dbReference type="RefSeq" id="WP_344548473.1">
    <property type="nucleotide sequence ID" value="NZ_BAAATD010000019.1"/>
</dbReference>
<organism evidence="3 4">
    <name type="scientific">Actinomadura fulvescens</name>
    <dbReference type="NCBI Taxonomy" id="46160"/>
    <lineage>
        <taxon>Bacteria</taxon>
        <taxon>Bacillati</taxon>
        <taxon>Actinomycetota</taxon>
        <taxon>Actinomycetes</taxon>
        <taxon>Streptosporangiales</taxon>
        <taxon>Thermomonosporaceae</taxon>
        <taxon>Actinomadura</taxon>
    </lineage>
</organism>
<evidence type="ECO:0008006" key="5">
    <source>
        <dbReference type="Google" id="ProtNLM"/>
    </source>
</evidence>
<comment type="caution">
    <text evidence="3">The sequence shown here is derived from an EMBL/GenBank/DDBJ whole genome shotgun (WGS) entry which is preliminary data.</text>
</comment>
<evidence type="ECO:0000313" key="4">
    <source>
        <dbReference type="Proteomes" id="UP001501509"/>
    </source>
</evidence>
<evidence type="ECO:0000313" key="3">
    <source>
        <dbReference type="EMBL" id="GAA2635260.1"/>
    </source>
</evidence>